<evidence type="ECO:0000313" key="1">
    <source>
        <dbReference type="EMBL" id="KAI0093095.1"/>
    </source>
</evidence>
<evidence type="ECO:0000313" key="2">
    <source>
        <dbReference type="Proteomes" id="UP001055072"/>
    </source>
</evidence>
<sequence>MPTVERTKPSPPLVLDVDELLEVKDTLPALTAKQNEMINAVLAHFMQEGYALPGAEEGNGALKDVEEYWLSYECMLRYLRATKWASSQAAIDRLESTLLWRREFGIIGEKGKPEYVEPEALTGKVIAYGYDNERRPALYLLPSRQNTSESTKQFSFTFWFLERCIELMGPGVETVALMINYGDKSPKSPSLSHSRNFLNLLQSHYPERLGRALITNVPFFLTAFYKVITPFVDPATRTKVFFNPRAVEQGLFKSEELFKEFSGDVEFEYKHEEYWEELLRMTDKIRERRLEAWRALGGTIGISEWDIKTWVSPAEGGEKEVVKENVTVTISCGEIQQGVAV</sequence>
<proteinExistence type="predicted"/>
<reference evidence="1" key="1">
    <citation type="journal article" date="2021" name="Environ. Microbiol.">
        <title>Gene family expansions and transcriptome signatures uncover fungal adaptations to wood decay.</title>
        <authorList>
            <person name="Hage H."/>
            <person name="Miyauchi S."/>
            <person name="Viragh M."/>
            <person name="Drula E."/>
            <person name="Min B."/>
            <person name="Chaduli D."/>
            <person name="Navarro D."/>
            <person name="Favel A."/>
            <person name="Norest M."/>
            <person name="Lesage-Meessen L."/>
            <person name="Balint B."/>
            <person name="Merenyi Z."/>
            <person name="de Eugenio L."/>
            <person name="Morin E."/>
            <person name="Martinez A.T."/>
            <person name="Baldrian P."/>
            <person name="Stursova M."/>
            <person name="Martinez M.J."/>
            <person name="Novotny C."/>
            <person name="Magnuson J.K."/>
            <person name="Spatafora J.W."/>
            <person name="Maurice S."/>
            <person name="Pangilinan J."/>
            <person name="Andreopoulos W."/>
            <person name="LaButti K."/>
            <person name="Hundley H."/>
            <person name="Na H."/>
            <person name="Kuo A."/>
            <person name="Barry K."/>
            <person name="Lipzen A."/>
            <person name="Henrissat B."/>
            <person name="Riley R."/>
            <person name="Ahrendt S."/>
            <person name="Nagy L.G."/>
            <person name="Grigoriev I.V."/>
            <person name="Martin F."/>
            <person name="Rosso M.N."/>
        </authorList>
    </citation>
    <scope>NUCLEOTIDE SEQUENCE</scope>
    <source>
        <strain evidence="1">CBS 384.51</strain>
    </source>
</reference>
<gene>
    <name evidence="1" type="ORF">BDY19DRAFT_921951</name>
</gene>
<name>A0ACB8UFP5_9APHY</name>
<comment type="caution">
    <text evidence="1">The sequence shown here is derived from an EMBL/GenBank/DDBJ whole genome shotgun (WGS) entry which is preliminary data.</text>
</comment>
<accession>A0ACB8UFP5</accession>
<dbReference type="EMBL" id="MU274902">
    <property type="protein sequence ID" value="KAI0093095.1"/>
    <property type="molecule type" value="Genomic_DNA"/>
</dbReference>
<organism evidence="1 2">
    <name type="scientific">Irpex rosettiformis</name>
    <dbReference type="NCBI Taxonomy" id="378272"/>
    <lineage>
        <taxon>Eukaryota</taxon>
        <taxon>Fungi</taxon>
        <taxon>Dikarya</taxon>
        <taxon>Basidiomycota</taxon>
        <taxon>Agaricomycotina</taxon>
        <taxon>Agaricomycetes</taxon>
        <taxon>Polyporales</taxon>
        <taxon>Irpicaceae</taxon>
        <taxon>Irpex</taxon>
    </lineage>
</organism>
<protein>
    <submittedName>
        <fullName evidence="1">CRAL-TRIO domain-containing protein</fullName>
    </submittedName>
</protein>
<keyword evidence="2" id="KW-1185">Reference proteome</keyword>
<dbReference type="Proteomes" id="UP001055072">
    <property type="component" value="Unassembled WGS sequence"/>
</dbReference>